<feature type="transmembrane region" description="Helical" evidence="2">
    <location>
        <begin position="93"/>
        <end position="112"/>
    </location>
</feature>
<reference evidence="4" key="1">
    <citation type="submission" date="2015-02" db="EMBL/GenBank/DDBJ databases">
        <title>Genome sequencing for Strongylocentrotus purpuratus.</title>
        <authorList>
            <person name="Murali S."/>
            <person name="Liu Y."/>
            <person name="Vee V."/>
            <person name="English A."/>
            <person name="Wang M."/>
            <person name="Skinner E."/>
            <person name="Han Y."/>
            <person name="Muzny D.M."/>
            <person name="Worley K.C."/>
            <person name="Gibbs R.A."/>
        </authorList>
    </citation>
    <scope>NUCLEOTIDE SEQUENCE</scope>
</reference>
<proteinExistence type="predicted"/>
<evidence type="ECO:0000256" key="1">
    <source>
        <dbReference type="SAM" id="MobiDB-lite"/>
    </source>
</evidence>
<name>A0A7M7PAE1_STRPU</name>
<dbReference type="GeneID" id="115927087"/>
<accession>A0A7M7PAE1</accession>
<organism evidence="3 4">
    <name type="scientific">Strongylocentrotus purpuratus</name>
    <name type="common">Purple sea urchin</name>
    <dbReference type="NCBI Taxonomy" id="7668"/>
    <lineage>
        <taxon>Eukaryota</taxon>
        <taxon>Metazoa</taxon>
        <taxon>Echinodermata</taxon>
        <taxon>Eleutherozoa</taxon>
        <taxon>Echinozoa</taxon>
        <taxon>Echinoidea</taxon>
        <taxon>Euechinoidea</taxon>
        <taxon>Echinacea</taxon>
        <taxon>Camarodonta</taxon>
        <taxon>Echinidea</taxon>
        <taxon>Strongylocentrotidae</taxon>
        <taxon>Strongylocentrotus</taxon>
    </lineage>
</organism>
<keyword evidence="2" id="KW-0812">Transmembrane</keyword>
<evidence type="ECO:0000256" key="2">
    <source>
        <dbReference type="SAM" id="Phobius"/>
    </source>
</evidence>
<dbReference type="EnsemblMetazoa" id="XM_030992559">
    <property type="protein sequence ID" value="XP_030848419"/>
    <property type="gene ID" value="LOC115927087"/>
</dbReference>
<reference evidence="3" key="2">
    <citation type="submission" date="2021-01" db="UniProtKB">
        <authorList>
            <consortium name="EnsemblMetazoa"/>
        </authorList>
    </citation>
    <scope>IDENTIFICATION</scope>
</reference>
<keyword evidence="2" id="KW-0472">Membrane</keyword>
<evidence type="ECO:0000313" key="4">
    <source>
        <dbReference type="Proteomes" id="UP000007110"/>
    </source>
</evidence>
<dbReference type="InParanoid" id="A0A7M7PAE1"/>
<dbReference type="KEGG" id="spu:115927087"/>
<evidence type="ECO:0000313" key="3">
    <source>
        <dbReference type="EnsemblMetazoa" id="XP_030848419"/>
    </source>
</evidence>
<sequence>MSDTRYLVDATHNAAYDTSYSPSPHDGPINWDATPSRNLDYSTQGQGMFSNGPADMPSTGVDIDSSVSTPHPSGHFAAAEQAPLGVWGWCKCGLWVVSAIVTVALCILWLVIEFRY</sequence>
<dbReference type="RefSeq" id="XP_030848419.1">
    <property type="nucleotide sequence ID" value="XM_030992559.1"/>
</dbReference>
<keyword evidence="4" id="KW-1185">Reference proteome</keyword>
<protein>
    <submittedName>
        <fullName evidence="3">Uncharacterized protein</fullName>
    </submittedName>
</protein>
<keyword evidence="2" id="KW-1133">Transmembrane helix</keyword>
<dbReference type="AlphaFoldDB" id="A0A7M7PAE1"/>
<dbReference type="Proteomes" id="UP000007110">
    <property type="component" value="Unassembled WGS sequence"/>
</dbReference>
<feature type="region of interest" description="Disordered" evidence="1">
    <location>
        <begin position="17"/>
        <end position="36"/>
    </location>
</feature>